<dbReference type="InterPro" id="IPR009097">
    <property type="entry name" value="Cyclic_Pdiesterase"/>
</dbReference>
<name>A0A929FZU7_9PSEU</name>
<evidence type="ECO:0000313" key="1">
    <source>
        <dbReference type="EMBL" id="MBE9374122.1"/>
    </source>
</evidence>
<dbReference type="PANTHER" id="PTHR36039">
    <property type="match status" value="1"/>
</dbReference>
<dbReference type="EMBL" id="JADEYC010000009">
    <property type="protein sequence ID" value="MBE9374122.1"/>
    <property type="molecule type" value="Genomic_DNA"/>
</dbReference>
<accession>A0A929FZU7</accession>
<dbReference type="Proteomes" id="UP000598360">
    <property type="component" value="Unassembled WGS sequence"/>
</dbReference>
<dbReference type="AlphaFoldDB" id="A0A929FZU7"/>
<proteinExistence type="predicted"/>
<reference evidence="1" key="1">
    <citation type="submission" date="2020-10" db="EMBL/GenBank/DDBJ databases">
        <title>Diversity and distribution of actinomycetes associated with coral in the coast of Hainan.</title>
        <authorList>
            <person name="Li F."/>
        </authorList>
    </citation>
    <scope>NUCLEOTIDE SEQUENCE</scope>
    <source>
        <strain evidence="1">HNM0983</strain>
    </source>
</reference>
<organism evidence="1 2">
    <name type="scientific">Saccharopolyspora montiporae</name>
    <dbReference type="NCBI Taxonomy" id="2781240"/>
    <lineage>
        <taxon>Bacteria</taxon>
        <taxon>Bacillati</taxon>
        <taxon>Actinomycetota</taxon>
        <taxon>Actinomycetes</taxon>
        <taxon>Pseudonocardiales</taxon>
        <taxon>Pseudonocardiaceae</taxon>
        <taxon>Saccharopolyspora</taxon>
    </lineage>
</organism>
<sequence length="169" mass="17703">MAAALELFLDESGASTVRALRGRLADAGLPAETGHPHVTLAVATAIPDAARAQVRAELELLSIPDLWLYTLAAFPNAEDVLVLGAVVDTEVLALHNAVHDALAGRTRGPDAHYLPGAWIPHCTLATGLDRDRLAAGISALHPIEPVHARIGGAGIVDTRTGDVDTLLRR</sequence>
<protein>
    <submittedName>
        <fullName evidence="1">2'-5' RNA ligase family protein</fullName>
    </submittedName>
</protein>
<dbReference type="RefSeq" id="WP_193927557.1">
    <property type="nucleotide sequence ID" value="NZ_JADEYC010000009.1"/>
</dbReference>
<comment type="caution">
    <text evidence="1">The sequence shown here is derived from an EMBL/GenBank/DDBJ whole genome shotgun (WGS) entry which is preliminary data.</text>
</comment>
<gene>
    <name evidence="1" type="ORF">IQ251_06635</name>
</gene>
<evidence type="ECO:0000313" key="2">
    <source>
        <dbReference type="Proteomes" id="UP000598360"/>
    </source>
</evidence>
<dbReference type="PANTHER" id="PTHR36039:SF2">
    <property type="entry name" value="RNA LIGASE_CYCLIC NUCLEOTIDE PHOSPHODIESTERASE FAMILY PROTEIN"/>
    <property type="match status" value="1"/>
</dbReference>
<keyword evidence="1" id="KW-0436">Ligase</keyword>
<keyword evidence="2" id="KW-1185">Reference proteome</keyword>
<dbReference type="GO" id="GO:0016874">
    <property type="term" value="F:ligase activity"/>
    <property type="evidence" value="ECO:0007669"/>
    <property type="project" value="UniProtKB-KW"/>
</dbReference>
<dbReference type="Gene3D" id="3.90.1140.10">
    <property type="entry name" value="Cyclic phosphodiesterase"/>
    <property type="match status" value="1"/>
</dbReference>
<dbReference type="Pfam" id="PF13563">
    <property type="entry name" value="2_5_RNA_ligase2"/>
    <property type="match status" value="1"/>
</dbReference>
<dbReference type="SUPFAM" id="SSF55144">
    <property type="entry name" value="LigT-like"/>
    <property type="match status" value="1"/>
</dbReference>